<dbReference type="AlphaFoldDB" id="A0A2I0VB32"/>
<sequence length="193" mass="21601">MQCPSNTHFEALKRLLRYIQGTLHIGLPLFRDSLLLKSYADADWAGDSTNRKSISGYCNYIGSSLVSWSVKKQTAVARSSTEAEYRALAAATAEVIWHRRLLQELNCSQSDSTPVFCENTSAIALANNPVFHARTKHIEVDCHFIIDCIKNKSITVHHISTKDQIADIFTKPLPIQRFQILANKLVLSSDTPV</sequence>
<evidence type="ECO:0000313" key="1">
    <source>
        <dbReference type="EMBL" id="PKU60622.1"/>
    </source>
</evidence>
<dbReference type="PANTHER" id="PTHR11439:SF461">
    <property type="entry name" value="OS10G0432200 PROTEIN"/>
    <property type="match status" value="1"/>
</dbReference>
<dbReference type="InterPro" id="IPR043502">
    <property type="entry name" value="DNA/RNA_pol_sf"/>
</dbReference>
<evidence type="ECO:0000313" key="2">
    <source>
        <dbReference type="Proteomes" id="UP000233837"/>
    </source>
</evidence>
<dbReference type="PANTHER" id="PTHR11439">
    <property type="entry name" value="GAG-POL-RELATED RETROTRANSPOSON"/>
    <property type="match status" value="1"/>
</dbReference>
<organism evidence="1 2">
    <name type="scientific">Dendrobium catenatum</name>
    <dbReference type="NCBI Taxonomy" id="906689"/>
    <lineage>
        <taxon>Eukaryota</taxon>
        <taxon>Viridiplantae</taxon>
        <taxon>Streptophyta</taxon>
        <taxon>Embryophyta</taxon>
        <taxon>Tracheophyta</taxon>
        <taxon>Spermatophyta</taxon>
        <taxon>Magnoliopsida</taxon>
        <taxon>Liliopsida</taxon>
        <taxon>Asparagales</taxon>
        <taxon>Orchidaceae</taxon>
        <taxon>Epidendroideae</taxon>
        <taxon>Malaxideae</taxon>
        <taxon>Dendrobiinae</taxon>
        <taxon>Dendrobium</taxon>
    </lineage>
</organism>
<dbReference type="EMBL" id="KZ505026">
    <property type="protein sequence ID" value="PKU60622.1"/>
    <property type="molecule type" value="Genomic_DNA"/>
</dbReference>
<keyword evidence="2" id="KW-1185">Reference proteome</keyword>
<protein>
    <submittedName>
        <fullName evidence="1">Retrovirus-related Pol polyprotein from transposon TNT 1-94</fullName>
    </submittedName>
</protein>
<proteinExistence type="predicted"/>
<accession>A0A2I0VB32</accession>
<dbReference type="CDD" id="cd09272">
    <property type="entry name" value="RNase_HI_RT_Ty1"/>
    <property type="match status" value="1"/>
</dbReference>
<gene>
    <name evidence="1" type="ORF">MA16_Dca028830</name>
</gene>
<dbReference type="Proteomes" id="UP000233837">
    <property type="component" value="Unassembled WGS sequence"/>
</dbReference>
<name>A0A2I0VB32_9ASPA</name>
<reference evidence="1 2" key="2">
    <citation type="journal article" date="2017" name="Nature">
        <title>The Apostasia genome and the evolution of orchids.</title>
        <authorList>
            <person name="Zhang G.Q."/>
            <person name="Liu K.W."/>
            <person name="Li Z."/>
            <person name="Lohaus R."/>
            <person name="Hsiao Y.Y."/>
            <person name="Niu S.C."/>
            <person name="Wang J.Y."/>
            <person name="Lin Y.C."/>
            <person name="Xu Q."/>
            <person name="Chen L.J."/>
            <person name="Yoshida K."/>
            <person name="Fujiwara S."/>
            <person name="Wang Z.W."/>
            <person name="Zhang Y.Q."/>
            <person name="Mitsuda N."/>
            <person name="Wang M."/>
            <person name="Liu G.H."/>
            <person name="Pecoraro L."/>
            <person name="Huang H.X."/>
            <person name="Xiao X.J."/>
            <person name="Lin M."/>
            <person name="Wu X.Y."/>
            <person name="Wu W.L."/>
            <person name="Chen Y.Y."/>
            <person name="Chang S.B."/>
            <person name="Sakamoto S."/>
            <person name="Ohme-Takagi M."/>
            <person name="Yagi M."/>
            <person name="Zeng S.J."/>
            <person name="Shen C.Y."/>
            <person name="Yeh C.M."/>
            <person name="Luo Y.B."/>
            <person name="Tsai W.C."/>
            <person name="Van de Peer Y."/>
            <person name="Liu Z.J."/>
        </authorList>
    </citation>
    <scope>NUCLEOTIDE SEQUENCE [LARGE SCALE GENOMIC DNA]</scope>
    <source>
        <tissue evidence="1">The whole plant</tissue>
    </source>
</reference>
<reference evidence="1 2" key="1">
    <citation type="journal article" date="2016" name="Sci. Rep.">
        <title>The Dendrobium catenatum Lindl. genome sequence provides insights into polysaccharide synthase, floral development and adaptive evolution.</title>
        <authorList>
            <person name="Zhang G.Q."/>
            <person name="Xu Q."/>
            <person name="Bian C."/>
            <person name="Tsai W.C."/>
            <person name="Yeh C.M."/>
            <person name="Liu K.W."/>
            <person name="Yoshida K."/>
            <person name="Zhang L.S."/>
            <person name="Chang S.B."/>
            <person name="Chen F."/>
            <person name="Shi Y."/>
            <person name="Su Y.Y."/>
            <person name="Zhang Y.Q."/>
            <person name="Chen L.J."/>
            <person name="Yin Y."/>
            <person name="Lin M."/>
            <person name="Huang H."/>
            <person name="Deng H."/>
            <person name="Wang Z.W."/>
            <person name="Zhu S.L."/>
            <person name="Zhao X."/>
            <person name="Deng C."/>
            <person name="Niu S.C."/>
            <person name="Huang J."/>
            <person name="Wang M."/>
            <person name="Liu G.H."/>
            <person name="Yang H.J."/>
            <person name="Xiao X.J."/>
            <person name="Hsiao Y.Y."/>
            <person name="Wu W.L."/>
            <person name="Chen Y.Y."/>
            <person name="Mitsuda N."/>
            <person name="Ohme-Takagi M."/>
            <person name="Luo Y.B."/>
            <person name="Van de Peer Y."/>
            <person name="Liu Z.J."/>
        </authorList>
    </citation>
    <scope>NUCLEOTIDE SEQUENCE [LARGE SCALE GENOMIC DNA]</scope>
    <source>
        <tissue evidence="1">The whole plant</tissue>
    </source>
</reference>
<dbReference type="SUPFAM" id="SSF56672">
    <property type="entry name" value="DNA/RNA polymerases"/>
    <property type="match status" value="1"/>
</dbReference>